<proteinExistence type="predicted"/>
<keyword evidence="1" id="KW-0472">Membrane</keyword>
<keyword evidence="1" id="KW-1133">Transmembrane helix</keyword>
<dbReference type="InterPro" id="IPR002810">
    <property type="entry name" value="NfeD-like_C"/>
</dbReference>
<dbReference type="Pfam" id="PF01957">
    <property type="entry name" value="NfeD"/>
    <property type="match status" value="1"/>
</dbReference>
<feature type="transmembrane region" description="Helical" evidence="1">
    <location>
        <begin position="43"/>
        <end position="61"/>
    </location>
</feature>
<reference evidence="3 4" key="1">
    <citation type="journal article" date="2018" name="Nat. Biotechnol.">
        <title>A standardized bacterial taxonomy based on genome phylogeny substantially revises the tree of life.</title>
        <authorList>
            <person name="Parks D.H."/>
            <person name="Chuvochina M."/>
            <person name="Waite D.W."/>
            <person name="Rinke C."/>
            <person name="Skarshewski A."/>
            <person name="Chaumeil P.A."/>
            <person name="Hugenholtz P."/>
        </authorList>
    </citation>
    <scope>NUCLEOTIDE SEQUENCE [LARGE SCALE GENOMIC DNA]</scope>
    <source>
        <strain evidence="3">UBA10707</strain>
    </source>
</reference>
<evidence type="ECO:0000313" key="3">
    <source>
        <dbReference type="EMBL" id="HBP30287.1"/>
    </source>
</evidence>
<evidence type="ECO:0000259" key="2">
    <source>
        <dbReference type="Pfam" id="PF01957"/>
    </source>
</evidence>
<sequence length="150" mass="15974">MWIWFVVAAIALILELLTGTFFLLLVAVAAAGAGVVSWLGGELAWQLLTFSVLGIAGFFILKSSGFVKRGSRHDASRNTDVNLDIGQAVHVTDWSPMKTAVIQYRGATWQVRLDPAVSGTPVPGSYRITDIDGIVFVVTPVSGPLTPSSS</sequence>
<feature type="domain" description="NfeD-like C-terminal" evidence="2">
    <location>
        <begin position="82"/>
        <end position="140"/>
    </location>
</feature>
<evidence type="ECO:0000256" key="1">
    <source>
        <dbReference type="SAM" id="Phobius"/>
    </source>
</evidence>
<gene>
    <name evidence="3" type="ORF">DD666_12820</name>
</gene>
<dbReference type="EMBL" id="DOEK01000029">
    <property type="protein sequence ID" value="HBP30287.1"/>
    <property type="molecule type" value="Genomic_DNA"/>
</dbReference>
<protein>
    <submittedName>
        <fullName evidence="3">NfeD-like family protein 1</fullName>
    </submittedName>
</protein>
<accession>A0A356LH30</accession>
<evidence type="ECO:0000313" key="4">
    <source>
        <dbReference type="Proteomes" id="UP000264036"/>
    </source>
</evidence>
<name>A0A356LH30_9BURK</name>
<comment type="caution">
    <text evidence="3">The sequence shown here is derived from an EMBL/GenBank/DDBJ whole genome shotgun (WGS) entry which is preliminary data.</text>
</comment>
<dbReference type="Proteomes" id="UP000264036">
    <property type="component" value="Unassembled WGS sequence"/>
</dbReference>
<keyword evidence="1" id="KW-0812">Transmembrane</keyword>
<organism evidence="3 4">
    <name type="scientific">Advenella kashmirensis</name>
    <dbReference type="NCBI Taxonomy" id="310575"/>
    <lineage>
        <taxon>Bacteria</taxon>
        <taxon>Pseudomonadati</taxon>
        <taxon>Pseudomonadota</taxon>
        <taxon>Betaproteobacteria</taxon>
        <taxon>Burkholderiales</taxon>
        <taxon>Alcaligenaceae</taxon>
    </lineage>
</organism>
<dbReference type="AlphaFoldDB" id="A0A356LH30"/>